<dbReference type="SUPFAM" id="SSF56300">
    <property type="entry name" value="Metallo-dependent phosphatases"/>
    <property type="match status" value="1"/>
</dbReference>
<dbReference type="Pfam" id="PF00149">
    <property type="entry name" value="Metallophos"/>
    <property type="match status" value="1"/>
</dbReference>
<dbReference type="Gene3D" id="3.60.21.10">
    <property type="match status" value="2"/>
</dbReference>
<dbReference type="GO" id="GO:0004722">
    <property type="term" value="F:protein serine/threonine phosphatase activity"/>
    <property type="evidence" value="ECO:0007669"/>
    <property type="project" value="UniProtKB-EC"/>
</dbReference>
<evidence type="ECO:0000313" key="7">
    <source>
        <dbReference type="EMBL" id="TGZ68326.1"/>
    </source>
</evidence>
<evidence type="ECO:0000259" key="6">
    <source>
        <dbReference type="PROSITE" id="PS00125"/>
    </source>
</evidence>
<proteinExistence type="inferred from homology"/>
<dbReference type="InterPro" id="IPR047129">
    <property type="entry name" value="PPA2-like"/>
</dbReference>
<keyword evidence="3 5" id="KW-0378">Hydrolase</keyword>
<evidence type="ECO:0000256" key="3">
    <source>
        <dbReference type="ARBA" id="ARBA00022801"/>
    </source>
</evidence>
<dbReference type="Proteomes" id="UP000308267">
    <property type="component" value="Unassembled WGS sequence"/>
</dbReference>
<dbReference type="PROSITE" id="PS00125">
    <property type="entry name" value="SER_THR_PHOSPHATASE"/>
    <property type="match status" value="1"/>
</dbReference>
<feature type="domain" description="Serine/threonine specific protein phosphatases" evidence="6">
    <location>
        <begin position="111"/>
        <end position="116"/>
    </location>
</feature>
<sequence length="239" mass="27794">MASQSDLDRQIEQLRACKLITEDEVKSLCAKAREILIEESNVQCVDSPVTVCGDIHGQFYDLIELFKVGGDVPDTNYLFLGDFVDRGYYSVETFLLLLALKVRYPDRITLIRGNHESRQITTVYGFYEECLRKYGSAMVWRQCTEIFDYLCLSAIIDDRLNRLDLICRAHQLVMEGYRWHFNESVLTVWSAPNYCYRCGNIAAILRLDDRLNRDFKIFDAASQDVRNIPVRKPVPDYFL</sequence>
<organism evidence="7 8">
    <name type="scientific">Opisthorchis felineus</name>
    <dbReference type="NCBI Taxonomy" id="147828"/>
    <lineage>
        <taxon>Eukaryota</taxon>
        <taxon>Metazoa</taxon>
        <taxon>Spiralia</taxon>
        <taxon>Lophotrochozoa</taxon>
        <taxon>Platyhelminthes</taxon>
        <taxon>Trematoda</taxon>
        <taxon>Digenea</taxon>
        <taxon>Opisthorchiida</taxon>
        <taxon>Opisthorchiata</taxon>
        <taxon>Opisthorchiidae</taxon>
        <taxon>Opisthorchis</taxon>
    </lineage>
</organism>
<name>A0A4S2LXK3_OPIFE</name>
<comment type="cofactor">
    <cofactor evidence="1">
        <name>Mn(2+)</name>
        <dbReference type="ChEBI" id="CHEBI:29035"/>
    </cofactor>
</comment>
<evidence type="ECO:0000313" key="8">
    <source>
        <dbReference type="Proteomes" id="UP000308267"/>
    </source>
</evidence>
<keyword evidence="2" id="KW-0479">Metal-binding</keyword>
<comment type="catalytic activity">
    <reaction evidence="5">
        <text>O-phospho-L-threonyl-[protein] + H2O = L-threonyl-[protein] + phosphate</text>
        <dbReference type="Rhea" id="RHEA:47004"/>
        <dbReference type="Rhea" id="RHEA-COMP:11060"/>
        <dbReference type="Rhea" id="RHEA-COMP:11605"/>
        <dbReference type="ChEBI" id="CHEBI:15377"/>
        <dbReference type="ChEBI" id="CHEBI:30013"/>
        <dbReference type="ChEBI" id="CHEBI:43474"/>
        <dbReference type="ChEBI" id="CHEBI:61977"/>
        <dbReference type="EC" id="3.1.3.16"/>
    </reaction>
</comment>
<dbReference type="InterPro" id="IPR029052">
    <property type="entry name" value="Metallo-depent_PP-like"/>
</dbReference>
<evidence type="ECO:0000256" key="4">
    <source>
        <dbReference type="ARBA" id="ARBA00023211"/>
    </source>
</evidence>
<dbReference type="InterPro" id="IPR004843">
    <property type="entry name" value="Calcineurin-like_PHP"/>
</dbReference>
<keyword evidence="4" id="KW-0464">Manganese</keyword>
<gene>
    <name evidence="7" type="ORF">CRM22_004303</name>
</gene>
<dbReference type="SMART" id="SM00156">
    <property type="entry name" value="PP2Ac"/>
    <property type="match status" value="1"/>
</dbReference>
<evidence type="ECO:0000256" key="5">
    <source>
        <dbReference type="RuleBase" id="RU004273"/>
    </source>
</evidence>
<dbReference type="OrthoDB" id="1930084at2759"/>
<dbReference type="AlphaFoldDB" id="A0A4S2LXK3"/>
<comment type="similarity">
    <text evidence="5">Belongs to the PPP phosphatase family.</text>
</comment>
<dbReference type="GO" id="GO:0046872">
    <property type="term" value="F:metal ion binding"/>
    <property type="evidence" value="ECO:0007669"/>
    <property type="project" value="UniProtKB-KW"/>
</dbReference>
<protein>
    <recommendedName>
        <fullName evidence="5">Serine/threonine-protein phosphatase</fullName>
        <ecNumber evidence="5">3.1.3.16</ecNumber>
    </recommendedName>
</protein>
<dbReference type="EC" id="3.1.3.16" evidence="5"/>
<evidence type="ECO:0000256" key="1">
    <source>
        <dbReference type="ARBA" id="ARBA00001936"/>
    </source>
</evidence>
<dbReference type="EMBL" id="SJOL01006370">
    <property type="protein sequence ID" value="TGZ68326.1"/>
    <property type="molecule type" value="Genomic_DNA"/>
</dbReference>
<dbReference type="InterPro" id="IPR006186">
    <property type="entry name" value="Ser/Thr-sp_prot-phosphatase"/>
</dbReference>
<accession>A0A4S2LXK3</accession>
<evidence type="ECO:0000256" key="2">
    <source>
        <dbReference type="ARBA" id="ARBA00022723"/>
    </source>
</evidence>
<keyword evidence="8" id="KW-1185">Reference proteome</keyword>
<reference evidence="7 8" key="1">
    <citation type="journal article" date="2019" name="BMC Genomics">
        <title>New insights from Opisthorchis felineus genome: update on genomics of the epidemiologically important liver flukes.</title>
        <authorList>
            <person name="Ershov N.I."/>
            <person name="Mordvinov V.A."/>
            <person name="Prokhortchouk E.B."/>
            <person name="Pakharukova M.Y."/>
            <person name="Gunbin K.V."/>
            <person name="Ustyantsev K."/>
            <person name="Genaev M.A."/>
            <person name="Blinov A.G."/>
            <person name="Mazur A."/>
            <person name="Boulygina E."/>
            <person name="Tsygankova S."/>
            <person name="Khrameeva E."/>
            <person name="Chekanov N."/>
            <person name="Fan G."/>
            <person name="Xiao A."/>
            <person name="Zhang H."/>
            <person name="Xu X."/>
            <person name="Yang H."/>
            <person name="Solovyev V."/>
            <person name="Lee S.M."/>
            <person name="Liu X."/>
            <person name="Afonnikov D.A."/>
            <person name="Skryabin K.G."/>
        </authorList>
    </citation>
    <scope>NUCLEOTIDE SEQUENCE [LARGE SCALE GENOMIC DNA]</scope>
    <source>
        <strain evidence="7">AK-0245</strain>
        <tissue evidence="7">Whole organism</tissue>
    </source>
</reference>
<dbReference type="PANTHER" id="PTHR45619">
    <property type="entry name" value="SERINE/THREONINE-PROTEIN PHOSPHATASE PP2A-RELATED"/>
    <property type="match status" value="1"/>
</dbReference>
<comment type="caution">
    <text evidence="7">The sequence shown here is derived from an EMBL/GenBank/DDBJ whole genome shotgun (WGS) entry which is preliminary data.</text>
</comment>
<dbReference type="PRINTS" id="PR00114">
    <property type="entry name" value="STPHPHTASE"/>
</dbReference>